<proteinExistence type="predicted"/>
<dbReference type="HOGENOM" id="CLU_3266475_0_0_0"/>
<name>A3ZQV7_9BACT</name>
<protein>
    <submittedName>
        <fullName evidence="1">Uncharacterized protein</fullName>
    </submittedName>
</protein>
<dbReference type="Proteomes" id="UP000004358">
    <property type="component" value="Unassembled WGS sequence"/>
</dbReference>
<reference evidence="1 2" key="1">
    <citation type="submission" date="2006-02" db="EMBL/GenBank/DDBJ databases">
        <authorList>
            <person name="Amann R."/>
            <person name="Ferriera S."/>
            <person name="Johnson J."/>
            <person name="Kravitz S."/>
            <person name="Halpern A."/>
            <person name="Remington K."/>
            <person name="Beeson K."/>
            <person name="Tran B."/>
            <person name="Rogers Y.-H."/>
            <person name="Friedman R."/>
            <person name="Venter J.C."/>
        </authorList>
    </citation>
    <scope>NUCLEOTIDE SEQUENCE [LARGE SCALE GENOMIC DNA]</scope>
    <source>
        <strain evidence="1 2">DSM 3645</strain>
    </source>
</reference>
<comment type="caution">
    <text evidence="1">The sequence shown here is derived from an EMBL/GenBank/DDBJ whole genome shotgun (WGS) entry which is preliminary data.</text>
</comment>
<gene>
    <name evidence="1" type="ORF">DSM3645_20787</name>
</gene>
<organism evidence="1 2">
    <name type="scientific">Blastopirellula marina DSM 3645</name>
    <dbReference type="NCBI Taxonomy" id="314230"/>
    <lineage>
        <taxon>Bacteria</taxon>
        <taxon>Pseudomonadati</taxon>
        <taxon>Planctomycetota</taxon>
        <taxon>Planctomycetia</taxon>
        <taxon>Pirellulales</taxon>
        <taxon>Pirellulaceae</taxon>
        <taxon>Blastopirellula</taxon>
    </lineage>
</organism>
<dbReference type="AlphaFoldDB" id="A3ZQV7"/>
<accession>A3ZQV7</accession>
<sequence length="41" mass="4420">MNDAPAQDETALRYRALALLLVAATCAARLFAHRCCALLAM</sequence>
<dbReference type="EMBL" id="AANZ01000006">
    <property type="protein sequence ID" value="EAQ81047.1"/>
    <property type="molecule type" value="Genomic_DNA"/>
</dbReference>
<dbReference type="STRING" id="314230.DSM3645_20787"/>
<evidence type="ECO:0000313" key="1">
    <source>
        <dbReference type="EMBL" id="EAQ81047.1"/>
    </source>
</evidence>
<evidence type="ECO:0000313" key="2">
    <source>
        <dbReference type="Proteomes" id="UP000004358"/>
    </source>
</evidence>